<evidence type="ECO:0000313" key="6">
    <source>
        <dbReference type="Proteomes" id="UP000030653"/>
    </source>
</evidence>
<evidence type="ECO:0000256" key="2">
    <source>
        <dbReference type="SAM" id="MobiDB-lite"/>
    </source>
</evidence>
<organism evidence="5 6">
    <name type="scientific">Dacryopinax primogenitus (strain DJM 731)</name>
    <name type="common">Brown rot fungus</name>
    <dbReference type="NCBI Taxonomy" id="1858805"/>
    <lineage>
        <taxon>Eukaryota</taxon>
        <taxon>Fungi</taxon>
        <taxon>Dikarya</taxon>
        <taxon>Basidiomycota</taxon>
        <taxon>Agaricomycotina</taxon>
        <taxon>Dacrymycetes</taxon>
        <taxon>Dacrymycetales</taxon>
        <taxon>Dacrymycetaceae</taxon>
        <taxon>Dacryopinax</taxon>
    </lineage>
</organism>
<feature type="chain" id="PRO_5004067475" evidence="3">
    <location>
        <begin position="17"/>
        <end position="586"/>
    </location>
</feature>
<evidence type="ECO:0000259" key="4">
    <source>
        <dbReference type="Pfam" id="PF00144"/>
    </source>
</evidence>
<gene>
    <name evidence="5" type="ORF">DACRYDRAFT_114872</name>
</gene>
<dbReference type="InterPro" id="IPR012338">
    <property type="entry name" value="Beta-lactam/transpept-like"/>
</dbReference>
<dbReference type="InterPro" id="IPR001466">
    <property type="entry name" value="Beta-lactam-related"/>
</dbReference>
<dbReference type="PANTHER" id="PTHR46825">
    <property type="entry name" value="D-ALANYL-D-ALANINE-CARBOXYPEPTIDASE/ENDOPEPTIDASE AMPH"/>
    <property type="match status" value="1"/>
</dbReference>
<protein>
    <submittedName>
        <fullName evidence="5">Beta-lactamase/transpeptidase-like protein</fullName>
    </submittedName>
</protein>
<dbReference type="OrthoDB" id="5946976at2759"/>
<evidence type="ECO:0000256" key="3">
    <source>
        <dbReference type="SAM" id="SignalP"/>
    </source>
</evidence>
<name>M5G5H1_DACPD</name>
<dbReference type="Gene3D" id="3.40.710.10">
    <property type="entry name" value="DD-peptidase/beta-lactamase superfamily"/>
    <property type="match status" value="1"/>
</dbReference>
<keyword evidence="6" id="KW-1185">Reference proteome</keyword>
<feature type="region of interest" description="Disordered" evidence="2">
    <location>
        <begin position="562"/>
        <end position="586"/>
    </location>
</feature>
<accession>M5G5H1</accession>
<proteinExistence type="inferred from homology"/>
<evidence type="ECO:0000256" key="1">
    <source>
        <dbReference type="ARBA" id="ARBA00038215"/>
    </source>
</evidence>
<dbReference type="PANTHER" id="PTHR46825:SF15">
    <property type="entry name" value="BETA-LACTAMASE-RELATED DOMAIN-CONTAINING PROTEIN"/>
    <property type="match status" value="1"/>
</dbReference>
<keyword evidence="3" id="KW-0732">Signal</keyword>
<dbReference type="AlphaFoldDB" id="M5G5H1"/>
<dbReference type="OMA" id="WGLANEW"/>
<sequence>MLWKIYLLSLTALVGASQLPLPGDTCTLRDHSVLPQLSKYINSLAKQFKIPGLSLAVVYADDDEPEYFNLGVRSEEGESSSEDTLYCIASNSKAFTATALGILIDDFEHGRNVTALPGGVEFGWKTKLADLLPDEWALKDQWASEKTNLIDMLSHVTGLPRHEFSYAPGETLQEMVETLRYLEPTFEFRERFQYNNMMYCTASYIIQKYSGQSHMSFVAERLFKPLGMNSSTFFPEVAFNSGMLAESWLDTAGPGFNETRRVPYFLPEWTEAVVALNAGPGGVISSARDLTHWVRTLLNEGTNPFTREQVIPKSVLDTVTVGHSMEAGKGMFPELSPTVYGGGWERWSYAGHEMIQHGGSVPGFSSAITLLPGDGVGILALSNGDGMGFILLALTARIMEELFSLPHIDWAGRFRNATADEEPHASEPVTGPSASETLAPISQFAGTYARPGYYGNLTLCAWPSDPTSACNAVLSDYALADPDFVSQNKTTLYAFWGRVFVSHVKLSQLSNTTFSLQADSLYVSGCGKDTSPFYVRRNPQGGALAEFGFRDSKVSGFGAWGLSAGPRERVPGQPETSSEAWFDKVE</sequence>
<feature type="signal peptide" evidence="3">
    <location>
        <begin position="1"/>
        <end position="16"/>
    </location>
</feature>
<dbReference type="GeneID" id="63684959"/>
<evidence type="ECO:0000313" key="5">
    <source>
        <dbReference type="EMBL" id="EJU03475.1"/>
    </source>
</evidence>
<dbReference type="InterPro" id="IPR050491">
    <property type="entry name" value="AmpC-like"/>
</dbReference>
<comment type="similarity">
    <text evidence="1">Belongs to the peptidase S12 family.</text>
</comment>
<reference evidence="5 6" key="1">
    <citation type="journal article" date="2012" name="Science">
        <title>The Paleozoic origin of enzymatic lignin decomposition reconstructed from 31 fungal genomes.</title>
        <authorList>
            <person name="Floudas D."/>
            <person name="Binder M."/>
            <person name="Riley R."/>
            <person name="Barry K."/>
            <person name="Blanchette R.A."/>
            <person name="Henrissat B."/>
            <person name="Martinez A.T."/>
            <person name="Otillar R."/>
            <person name="Spatafora J.W."/>
            <person name="Yadav J.S."/>
            <person name="Aerts A."/>
            <person name="Benoit I."/>
            <person name="Boyd A."/>
            <person name="Carlson A."/>
            <person name="Copeland A."/>
            <person name="Coutinho P.M."/>
            <person name="de Vries R.P."/>
            <person name="Ferreira P."/>
            <person name="Findley K."/>
            <person name="Foster B."/>
            <person name="Gaskell J."/>
            <person name="Glotzer D."/>
            <person name="Gorecki P."/>
            <person name="Heitman J."/>
            <person name="Hesse C."/>
            <person name="Hori C."/>
            <person name="Igarashi K."/>
            <person name="Jurgens J.A."/>
            <person name="Kallen N."/>
            <person name="Kersten P."/>
            <person name="Kohler A."/>
            <person name="Kuees U."/>
            <person name="Kumar T.K.A."/>
            <person name="Kuo A."/>
            <person name="LaButti K."/>
            <person name="Larrondo L.F."/>
            <person name="Lindquist E."/>
            <person name="Ling A."/>
            <person name="Lombard V."/>
            <person name="Lucas S."/>
            <person name="Lundell T."/>
            <person name="Martin R."/>
            <person name="McLaughlin D.J."/>
            <person name="Morgenstern I."/>
            <person name="Morin E."/>
            <person name="Murat C."/>
            <person name="Nagy L.G."/>
            <person name="Nolan M."/>
            <person name="Ohm R.A."/>
            <person name="Patyshakuliyeva A."/>
            <person name="Rokas A."/>
            <person name="Ruiz-Duenas F.J."/>
            <person name="Sabat G."/>
            <person name="Salamov A."/>
            <person name="Samejima M."/>
            <person name="Schmutz J."/>
            <person name="Slot J.C."/>
            <person name="St John F."/>
            <person name="Stenlid J."/>
            <person name="Sun H."/>
            <person name="Sun S."/>
            <person name="Syed K."/>
            <person name="Tsang A."/>
            <person name="Wiebenga A."/>
            <person name="Young D."/>
            <person name="Pisabarro A."/>
            <person name="Eastwood D.C."/>
            <person name="Martin F."/>
            <person name="Cullen D."/>
            <person name="Grigoriev I.V."/>
            <person name="Hibbett D.S."/>
        </authorList>
    </citation>
    <scope>NUCLEOTIDE SEQUENCE [LARGE SCALE GENOMIC DNA]</scope>
    <source>
        <strain evidence="5 6">DJM-731 SS1</strain>
    </source>
</reference>
<dbReference type="STRING" id="1858805.M5G5H1"/>
<dbReference type="Proteomes" id="UP000030653">
    <property type="component" value="Unassembled WGS sequence"/>
</dbReference>
<dbReference type="EMBL" id="JH795859">
    <property type="protein sequence ID" value="EJU03475.1"/>
    <property type="molecule type" value="Genomic_DNA"/>
</dbReference>
<dbReference type="HOGENOM" id="CLU_020027_14_0_1"/>
<feature type="domain" description="Beta-lactamase-related" evidence="4">
    <location>
        <begin position="41"/>
        <end position="387"/>
    </location>
</feature>
<dbReference type="SUPFAM" id="SSF56601">
    <property type="entry name" value="beta-lactamase/transpeptidase-like"/>
    <property type="match status" value="1"/>
</dbReference>
<dbReference type="Pfam" id="PF00144">
    <property type="entry name" value="Beta-lactamase"/>
    <property type="match status" value="1"/>
</dbReference>
<dbReference type="RefSeq" id="XP_040630369.1">
    <property type="nucleotide sequence ID" value="XM_040769897.1"/>
</dbReference>